<feature type="transmembrane region" description="Helical" evidence="1">
    <location>
        <begin position="81"/>
        <end position="100"/>
    </location>
</feature>
<keyword evidence="1" id="KW-1133">Transmembrane helix</keyword>
<evidence type="ECO:0000256" key="1">
    <source>
        <dbReference type="SAM" id="Phobius"/>
    </source>
</evidence>
<gene>
    <name evidence="2" type="ORF">IAD50_03880</name>
</gene>
<feature type="transmembrane region" description="Helical" evidence="1">
    <location>
        <begin position="224"/>
        <end position="243"/>
    </location>
</feature>
<dbReference type="InterPro" id="IPR007163">
    <property type="entry name" value="VCA0040-like"/>
</dbReference>
<dbReference type="Proteomes" id="UP000824089">
    <property type="component" value="Unassembled WGS sequence"/>
</dbReference>
<feature type="transmembrane region" description="Helical" evidence="1">
    <location>
        <begin position="138"/>
        <end position="160"/>
    </location>
</feature>
<dbReference type="AlphaFoldDB" id="A0A9D1I762"/>
<keyword evidence="1" id="KW-0472">Membrane</keyword>
<keyword evidence="1" id="KW-0812">Transmembrane</keyword>
<feature type="transmembrane region" description="Helical" evidence="1">
    <location>
        <begin position="36"/>
        <end position="61"/>
    </location>
</feature>
<comment type="caution">
    <text evidence="2">The sequence shown here is derived from an EMBL/GenBank/DDBJ whole genome shotgun (WGS) entry which is preliminary data.</text>
</comment>
<dbReference type="PANTHER" id="PTHR37308">
    <property type="entry name" value="INTEGRAL MEMBRANE PROTEIN"/>
    <property type="match status" value="1"/>
</dbReference>
<feature type="transmembrane region" description="Helical" evidence="1">
    <location>
        <begin position="198"/>
        <end position="218"/>
    </location>
</feature>
<evidence type="ECO:0000313" key="2">
    <source>
        <dbReference type="EMBL" id="HIU29419.1"/>
    </source>
</evidence>
<dbReference type="Pfam" id="PF04018">
    <property type="entry name" value="VCA0040-like"/>
    <property type="match status" value="1"/>
</dbReference>
<reference evidence="2" key="1">
    <citation type="submission" date="2020-10" db="EMBL/GenBank/DDBJ databases">
        <authorList>
            <person name="Gilroy R."/>
        </authorList>
    </citation>
    <scope>NUCLEOTIDE SEQUENCE</scope>
    <source>
        <strain evidence="2">CHK195-4489</strain>
    </source>
</reference>
<reference evidence="2" key="2">
    <citation type="journal article" date="2021" name="PeerJ">
        <title>Extensive microbial diversity within the chicken gut microbiome revealed by metagenomics and culture.</title>
        <authorList>
            <person name="Gilroy R."/>
            <person name="Ravi A."/>
            <person name="Getino M."/>
            <person name="Pursley I."/>
            <person name="Horton D.L."/>
            <person name="Alikhan N.F."/>
            <person name="Baker D."/>
            <person name="Gharbi K."/>
            <person name="Hall N."/>
            <person name="Watson M."/>
            <person name="Adriaenssens E.M."/>
            <person name="Foster-Nyarko E."/>
            <person name="Jarju S."/>
            <person name="Secka A."/>
            <person name="Antonio M."/>
            <person name="Oren A."/>
            <person name="Chaudhuri R.R."/>
            <person name="La Ragione R."/>
            <person name="Hildebrand F."/>
            <person name="Pallen M.J."/>
        </authorList>
    </citation>
    <scope>NUCLEOTIDE SEQUENCE</scope>
    <source>
        <strain evidence="2">CHK195-4489</strain>
    </source>
</reference>
<feature type="transmembrane region" description="Helical" evidence="1">
    <location>
        <begin position="106"/>
        <end position="126"/>
    </location>
</feature>
<dbReference type="PANTHER" id="PTHR37308:SF1">
    <property type="entry name" value="POLYPRENYL-PHOSPHATE TRANSPORTER"/>
    <property type="match status" value="1"/>
</dbReference>
<dbReference type="EMBL" id="DVMM01000077">
    <property type="protein sequence ID" value="HIU29419.1"/>
    <property type="molecule type" value="Genomic_DNA"/>
</dbReference>
<proteinExistence type="predicted"/>
<feature type="transmembrane region" description="Helical" evidence="1">
    <location>
        <begin position="295"/>
        <end position="313"/>
    </location>
</feature>
<name>A0A9D1I762_9CLOT</name>
<organism evidence="2 3">
    <name type="scientific">Candidatus Egerieisoma faecipullorum</name>
    <dbReference type="NCBI Taxonomy" id="2840963"/>
    <lineage>
        <taxon>Bacteria</taxon>
        <taxon>Bacillati</taxon>
        <taxon>Bacillota</taxon>
        <taxon>Clostridia</taxon>
        <taxon>Eubacteriales</taxon>
        <taxon>Clostridiaceae</taxon>
        <taxon>Clostridiaceae incertae sedis</taxon>
        <taxon>Candidatus Egerieisoma</taxon>
    </lineage>
</organism>
<sequence length="325" mass="35453">MEDRRHSEKQTKQSVQGSEISLRYENKKQIAKSVTLGAFIGLAVILPGVSGSTAAIILRLYEKLLYAIGNLFTKFRKCVRFLLPITAGAVLGLIFGFLGVKALLTWQPFAIVALFAGLMLGAFPSVKDQWNGERLTALHAVFFAAGFAFPIAVSLLSIFASPGAASLEKLQAWHAAVFLLLGYAVAVTQLVPGLSATALLMTVGYFTPLMDSISFSYWQRNPHIILVYLFLFVGFAAGLLTVSKLLSRLLKRRRGITFYTVAGLSLGSIVTMFLNPEMTAVYQSWGSGAGMRQDLGVGIALFLIGMIAAYLLVRYERKHADIKND</sequence>
<accession>A0A9D1I762</accession>
<protein>
    <submittedName>
        <fullName evidence="2">DUF368 domain-containing protein</fullName>
    </submittedName>
</protein>
<feature type="transmembrane region" description="Helical" evidence="1">
    <location>
        <begin position="172"/>
        <end position="191"/>
    </location>
</feature>
<feature type="transmembrane region" description="Helical" evidence="1">
    <location>
        <begin position="255"/>
        <end position="275"/>
    </location>
</feature>
<evidence type="ECO:0000313" key="3">
    <source>
        <dbReference type="Proteomes" id="UP000824089"/>
    </source>
</evidence>